<comment type="caution">
    <text evidence="4">The sequence shown here is derived from an EMBL/GenBank/DDBJ whole genome shotgun (WGS) entry which is preliminary data.</text>
</comment>
<keyword evidence="3" id="KW-0732">Signal</keyword>
<reference evidence="4" key="1">
    <citation type="submission" date="2020-06" db="EMBL/GenBank/DDBJ databases">
        <authorList>
            <consortium name="Plant Systems Biology data submission"/>
        </authorList>
    </citation>
    <scope>NUCLEOTIDE SEQUENCE</scope>
    <source>
        <strain evidence="4">D6</strain>
    </source>
</reference>
<protein>
    <submittedName>
        <fullName evidence="4">Uncharacterized protein</fullName>
    </submittedName>
</protein>
<keyword evidence="2" id="KW-0812">Transmembrane</keyword>
<accession>A0A9N8DHT7</accession>
<keyword evidence="2" id="KW-1133">Transmembrane helix</keyword>
<feature type="region of interest" description="Disordered" evidence="1">
    <location>
        <begin position="628"/>
        <end position="669"/>
    </location>
</feature>
<dbReference type="Proteomes" id="UP001153069">
    <property type="component" value="Unassembled WGS sequence"/>
</dbReference>
<evidence type="ECO:0000313" key="5">
    <source>
        <dbReference type="Proteomes" id="UP001153069"/>
    </source>
</evidence>
<name>A0A9N8DHT7_9STRA</name>
<evidence type="ECO:0000256" key="1">
    <source>
        <dbReference type="SAM" id="MobiDB-lite"/>
    </source>
</evidence>
<feature type="compositionally biased region" description="Polar residues" evidence="1">
    <location>
        <begin position="628"/>
        <end position="645"/>
    </location>
</feature>
<keyword evidence="5" id="KW-1185">Reference proteome</keyword>
<keyword evidence="2" id="KW-0472">Membrane</keyword>
<evidence type="ECO:0000313" key="4">
    <source>
        <dbReference type="EMBL" id="CAB9502140.1"/>
    </source>
</evidence>
<evidence type="ECO:0000256" key="3">
    <source>
        <dbReference type="SAM" id="SignalP"/>
    </source>
</evidence>
<organism evidence="4 5">
    <name type="scientific">Seminavis robusta</name>
    <dbReference type="NCBI Taxonomy" id="568900"/>
    <lineage>
        <taxon>Eukaryota</taxon>
        <taxon>Sar</taxon>
        <taxon>Stramenopiles</taxon>
        <taxon>Ochrophyta</taxon>
        <taxon>Bacillariophyta</taxon>
        <taxon>Bacillariophyceae</taxon>
        <taxon>Bacillariophycidae</taxon>
        <taxon>Naviculales</taxon>
        <taxon>Naviculaceae</taxon>
        <taxon>Seminavis</taxon>
    </lineage>
</organism>
<proteinExistence type="predicted"/>
<dbReference type="InterPro" id="IPR011047">
    <property type="entry name" value="Quinoprotein_ADH-like_sf"/>
</dbReference>
<dbReference type="SUPFAM" id="SSF50998">
    <property type="entry name" value="Quinoprotein alcohol dehydrogenase-like"/>
    <property type="match status" value="1"/>
</dbReference>
<feature type="transmembrane region" description="Helical" evidence="2">
    <location>
        <begin position="599"/>
        <end position="620"/>
    </location>
</feature>
<dbReference type="EMBL" id="CAICTM010000127">
    <property type="protein sequence ID" value="CAB9502140.1"/>
    <property type="molecule type" value="Genomic_DNA"/>
</dbReference>
<gene>
    <name evidence="4" type="ORF">SEMRO_128_G061320.2</name>
</gene>
<feature type="chain" id="PRO_5040278434" evidence="3">
    <location>
        <begin position="25"/>
        <end position="669"/>
    </location>
</feature>
<dbReference type="AlphaFoldDB" id="A0A9N8DHT7"/>
<evidence type="ECO:0000256" key="2">
    <source>
        <dbReference type="SAM" id="Phobius"/>
    </source>
</evidence>
<feature type="signal peptide" evidence="3">
    <location>
        <begin position="1"/>
        <end position="24"/>
    </location>
</feature>
<sequence>MRSLVSLLWLALLSLLSLLSTSTAILHGDEQYTRIEGGHFWTFHAAGLSIINPETCLIEHEIRADTRGNFLPSRWADGVYMQNDPNGLGTVGYLLIGSGETTYDGMDNPRGEVLVFSTQKQKVVTRLPTKGGSHMHSYSVHNEYWTQGMDGKLYAIELDVFGSLLTPIVTRTRSIELTETIFALQAPTGTGGGTNRSDETNNGRIGQILWDEDPYLERHGYISSRGAFLHIVDLETKQQVAVFDFSRYLDQGECTSGGGYGRGMAYAGLSKHLFFQCGRHGPVLELDLGQSPLQPTFVAKHNISGFLHEIMDNVIIAVDKRQNKVHILETNTPGQASSIEYSVDVPGHPDRPTVYTSSSDGHTTICMPLTENINRNDRDYNGDNIACDAFSCGPPQTPRDVAAGMCFYDPADNNRTLLRAPLADFQKVRDEEPPYLDRCPRCKKRDSYYGGDICTCTPHCGSCGTPRYNREDLNKTGVRCVSLNQVLSSNNNQNTAAAAVTLIPGAGAVQQEPPRFWEPQCSYGWTHRDSKRGGRYQASVSHIPANSLQIINMDTQTHRCEVDLPGKPDRVLYVPPQLGSSSSGKTVAMEQEEEQMERGIFIAVGIILANIVMVGVVLAVHNSRRRMSSAQQQHSPKVGLDQTTAADLELSPPRVEEDEQVIDPLPQIA</sequence>